<name>A0AAP2GT42_9BACT</name>
<keyword evidence="4" id="KW-1185">Reference proteome</keyword>
<sequence length="48" mass="5436">MIPQKNIAIVGAGLVGSLLAIYLARRGHKITVFERRHETVYYTHMTLP</sequence>
<evidence type="ECO:0000259" key="2">
    <source>
        <dbReference type="Pfam" id="PF01266"/>
    </source>
</evidence>
<dbReference type="InterPro" id="IPR036188">
    <property type="entry name" value="FAD/NAD-bd_sf"/>
</dbReference>
<accession>A0AAP2GT42</accession>
<dbReference type="Pfam" id="PF01266">
    <property type="entry name" value="DAO"/>
    <property type="match status" value="1"/>
</dbReference>
<keyword evidence="1" id="KW-0472">Membrane</keyword>
<dbReference type="AlphaFoldDB" id="A0AAP2GT42"/>
<dbReference type="EMBL" id="JAHESF010000062">
    <property type="protein sequence ID" value="MBT1701272.1"/>
    <property type="molecule type" value="Genomic_DNA"/>
</dbReference>
<evidence type="ECO:0000256" key="1">
    <source>
        <dbReference type="SAM" id="Phobius"/>
    </source>
</evidence>
<feature type="domain" description="FAD dependent oxidoreductase" evidence="2">
    <location>
        <begin position="7"/>
        <end position="37"/>
    </location>
</feature>
<organism evidence="3 4">
    <name type="scientific">Chryseosolibacter histidini</name>
    <dbReference type="NCBI Taxonomy" id="2782349"/>
    <lineage>
        <taxon>Bacteria</taxon>
        <taxon>Pseudomonadati</taxon>
        <taxon>Bacteroidota</taxon>
        <taxon>Cytophagia</taxon>
        <taxon>Cytophagales</taxon>
        <taxon>Chryseotaleaceae</taxon>
        <taxon>Chryseosolibacter</taxon>
    </lineage>
</organism>
<keyword evidence="1" id="KW-0812">Transmembrane</keyword>
<keyword evidence="1" id="KW-1133">Transmembrane helix</keyword>
<feature type="non-terminal residue" evidence="3">
    <location>
        <position position="48"/>
    </location>
</feature>
<dbReference type="Gene3D" id="3.50.50.60">
    <property type="entry name" value="FAD/NAD(P)-binding domain"/>
    <property type="match status" value="1"/>
</dbReference>
<gene>
    <name evidence="3" type="ORF">KK083_30550</name>
</gene>
<dbReference type="Proteomes" id="UP001319200">
    <property type="component" value="Unassembled WGS sequence"/>
</dbReference>
<dbReference type="InterPro" id="IPR006076">
    <property type="entry name" value="FAD-dep_OxRdtase"/>
</dbReference>
<proteinExistence type="predicted"/>
<dbReference type="SUPFAM" id="SSF51905">
    <property type="entry name" value="FAD/NAD(P)-binding domain"/>
    <property type="match status" value="1"/>
</dbReference>
<evidence type="ECO:0000313" key="3">
    <source>
        <dbReference type="EMBL" id="MBT1701272.1"/>
    </source>
</evidence>
<evidence type="ECO:0000313" key="4">
    <source>
        <dbReference type="Proteomes" id="UP001319200"/>
    </source>
</evidence>
<comment type="caution">
    <text evidence="3">The sequence shown here is derived from an EMBL/GenBank/DDBJ whole genome shotgun (WGS) entry which is preliminary data.</text>
</comment>
<protein>
    <submittedName>
        <fullName evidence="3">FAD-dependent oxidoreductase</fullName>
    </submittedName>
</protein>
<feature type="transmembrane region" description="Helical" evidence="1">
    <location>
        <begin position="6"/>
        <end position="24"/>
    </location>
</feature>
<reference evidence="3 4" key="1">
    <citation type="submission" date="2021-05" db="EMBL/GenBank/DDBJ databases">
        <title>A Polyphasic approach of four new species of the genus Ohtaekwangia: Ohtaekwangia histidinii sp. nov., Ohtaekwangia cretensis sp. nov., Ohtaekwangia indiensis sp. nov., Ohtaekwangia reichenbachii sp. nov. from diverse environment.</title>
        <authorList>
            <person name="Octaviana S."/>
        </authorList>
    </citation>
    <scope>NUCLEOTIDE SEQUENCE [LARGE SCALE GENOMIC DNA]</scope>
    <source>
        <strain evidence="3 4">PWU4</strain>
    </source>
</reference>
<dbReference type="RefSeq" id="WP_254169955.1">
    <property type="nucleotide sequence ID" value="NZ_JAHESF010000062.1"/>
</dbReference>